<accession>A0A0G1LRE3</accession>
<evidence type="ECO:0000259" key="3">
    <source>
        <dbReference type="Pfam" id="PF00291"/>
    </source>
</evidence>
<comment type="cofactor">
    <cofactor evidence="1">
        <name>pyridoxal 5'-phosphate</name>
        <dbReference type="ChEBI" id="CHEBI:597326"/>
    </cofactor>
</comment>
<dbReference type="AlphaFoldDB" id="A0A0G1LRE3"/>
<reference evidence="4 5" key="1">
    <citation type="journal article" date="2015" name="Nature">
        <title>rRNA introns, odd ribosomes, and small enigmatic genomes across a large radiation of phyla.</title>
        <authorList>
            <person name="Brown C.T."/>
            <person name="Hug L.A."/>
            <person name="Thomas B.C."/>
            <person name="Sharon I."/>
            <person name="Castelle C.J."/>
            <person name="Singh A."/>
            <person name="Wilkins M.J."/>
            <person name="Williams K.H."/>
            <person name="Banfield J.F."/>
        </authorList>
    </citation>
    <scope>NUCLEOTIDE SEQUENCE [LARGE SCALE GENOMIC DNA]</scope>
</reference>
<evidence type="ECO:0000256" key="1">
    <source>
        <dbReference type="ARBA" id="ARBA00001933"/>
    </source>
</evidence>
<evidence type="ECO:0000313" key="5">
    <source>
        <dbReference type="Proteomes" id="UP000034154"/>
    </source>
</evidence>
<protein>
    <recommendedName>
        <fullName evidence="3">Tryptophan synthase beta chain-like PALP domain-containing protein</fullName>
    </recommendedName>
</protein>
<dbReference type="PATRIC" id="fig|1619000.3.peg.357"/>
<proteinExistence type="predicted"/>
<gene>
    <name evidence="4" type="ORF">UW63_C0018G0007</name>
</gene>
<dbReference type="Proteomes" id="UP000034154">
    <property type="component" value="Unassembled WGS sequence"/>
</dbReference>
<keyword evidence="2" id="KW-0663">Pyridoxal phosphate</keyword>
<dbReference type="InterPro" id="IPR036052">
    <property type="entry name" value="TrpB-like_PALP_sf"/>
</dbReference>
<dbReference type="InterPro" id="IPR001926">
    <property type="entry name" value="TrpB-like_PALP"/>
</dbReference>
<dbReference type="Pfam" id="PF00291">
    <property type="entry name" value="PALP"/>
    <property type="match status" value="1"/>
</dbReference>
<feature type="domain" description="Tryptophan synthase beta chain-like PALP" evidence="3">
    <location>
        <begin position="38"/>
        <end position="335"/>
    </location>
</feature>
<dbReference type="EMBL" id="LCJB01000018">
    <property type="protein sequence ID" value="KKT71372.1"/>
    <property type="molecule type" value="Genomic_DNA"/>
</dbReference>
<dbReference type="Gene3D" id="3.40.50.1100">
    <property type="match status" value="2"/>
</dbReference>
<name>A0A0G1LRE3_9BACT</name>
<comment type="caution">
    <text evidence="4">The sequence shown here is derived from an EMBL/GenBank/DDBJ whole genome shotgun (WGS) entry which is preliminary data.</text>
</comment>
<dbReference type="SUPFAM" id="SSF53686">
    <property type="entry name" value="Tryptophan synthase beta subunit-like PLP-dependent enzymes"/>
    <property type="match status" value="1"/>
</dbReference>
<sequence length="340" mass="38518">MSLTKKEEKILKSIVVASENDPCKPEFPADCPRFPATPTYKIKVPGFSNVWLKDESFNPTGTHKDRMAWEIVVTYRDFLLAKKRGQIKGHLPAMSIISSGSAAMAIQTQMKKYNLPDLRVLVDVKIKPEILCSLKKIGCQIFKTDLSKKPFRWKEILALTNNPGGFDITSSEALDPTTRFYDWLSYEIINNSPDYCFVPFGTGNLFENILNINKKEVSTKHHDPRFAGDLKKLRNCHFLGVTTNNFKSQAEKLFSPHLPFVHYDEQWIRLYKTAGFCGSESNVHLLQERFLDQAIKLAAEQGITSEPSGLAGLALLLQMKSRLPKNKKMLIVSTGKTKYP</sequence>
<evidence type="ECO:0000256" key="2">
    <source>
        <dbReference type="ARBA" id="ARBA00022898"/>
    </source>
</evidence>
<evidence type="ECO:0000313" key="4">
    <source>
        <dbReference type="EMBL" id="KKT71372.1"/>
    </source>
</evidence>
<organism evidence="4 5">
    <name type="scientific">Candidatus Uhrbacteria bacterium GW2011_GWF2_44_350</name>
    <dbReference type="NCBI Taxonomy" id="1619000"/>
    <lineage>
        <taxon>Bacteria</taxon>
        <taxon>Candidatus Uhriibacteriota</taxon>
    </lineage>
</organism>